<sequence length="330" mass="37406">MNMRNSAAPLKSSTPLNKRMRPKGDVRAYFQELKRDIVRDRILYYLIIPFLIWFLVFKYLPMWGIQIAFKDFSLFRGIGGSEWVGTEHIREFIGSEYFLRVFKNTVIISLYGLLICFPAQIILAIMISEVTRERFKKVVQTLTYLPHFISAVVIAGIVTTFLAPDNGLINLILEKLGMEKIYFLTDPSYFRGIYTTMNLWKETGFASIIFIAAIAGIDTQLYEAAKMDGANKFKQIMHVTLPGILPTIVVMFIMKIGSLLSVGYETIILLYQPATYETADVISTYVYRSGLIDGRYDFATAVGLFNSIVALVLVVSANKLSKKVTDAGLW</sequence>
<feature type="transmembrane region" description="Helical" evidence="7">
    <location>
        <begin position="243"/>
        <end position="264"/>
    </location>
</feature>
<evidence type="ECO:0000256" key="2">
    <source>
        <dbReference type="ARBA" id="ARBA00022448"/>
    </source>
</evidence>
<reference evidence="10" key="1">
    <citation type="journal article" date="2019" name="Int. J. Syst. Evol. Microbiol.">
        <title>The Global Catalogue of Microorganisms (GCM) 10K type strain sequencing project: providing services to taxonomists for standard genome sequencing and annotation.</title>
        <authorList>
            <consortium name="The Broad Institute Genomics Platform"/>
            <consortium name="The Broad Institute Genome Sequencing Center for Infectious Disease"/>
            <person name="Wu L."/>
            <person name="Ma J."/>
        </authorList>
    </citation>
    <scope>NUCLEOTIDE SEQUENCE [LARGE SCALE GENOMIC DNA]</scope>
    <source>
        <strain evidence="10">CGMCC 1.15420</strain>
    </source>
</reference>
<feature type="transmembrane region" description="Helical" evidence="7">
    <location>
        <begin position="142"/>
        <end position="163"/>
    </location>
</feature>
<dbReference type="SUPFAM" id="SSF161098">
    <property type="entry name" value="MetI-like"/>
    <property type="match status" value="1"/>
</dbReference>
<feature type="transmembrane region" description="Helical" evidence="7">
    <location>
        <begin position="106"/>
        <end position="130"/>
    </location>
</feature>
<evidence type="ECO:0000256" key="5">
    <source>
        <dbReference type="ARBA" id="ARBA00022989"/>
    </source>
</evidence>
<proteinExistence type="inferred from homology"/>
<dbReference type="Proteomes" id="UP000608420">
    <property type="component" value="Unassembled WGS sequence"/>
</dbReference>
<feature type="transmembrane region" description="Helical" evidence="7">
    <location>
        <begin position="298"/>
        <end position="317"/>
    </location>
</feature>
<dbReference type="CDD" id="cd06261">
    <property type="entry name" value="TM_PBP2"/>
    <property type="match status" value="1"/>
</dbReference>
<organism evidence="9 10">
    <name type="scientific">Paenibacillus aceti</name>
    <dbReference type="NCBI Taxonomy" id="1820010"/>
    <lineage>
        <taxon>Bacteria</taxon>
        <taxon>Bacillati</taxon>
        <taxon>Bacillota</taxon>
        <taxon>Bacilli</taxon>
        <taxon>Bacillales</taxon>
        <taxon>Paenibacillaceae</taxon>
        <taxon>Paenibacillus</taxon>
    </lineage>
</organism>
<evidence type="ECO:0000313" key="10">
    <source>
        <dbReference type="Proteomes" id="UP000608420"/>
    </source>
</evidence>
<feature type="transmembrane region" description="Helical" evidence="7">
    <location>
        <begin position="204"/>
        <end position="222"/>
    </location>
</feature>
<evidence type="ECO:0000256" key="4">
    <source>
        <dbReference type="ARBA" id="ARBA00022692"/>
    </source>
</evidence>
<dbReference type="PROSITE" id="PS50928">
    <property type="entry name" value="ABC_TM1"/>
    <property type="match status" value="1"/>
</dbReference>
<feature type="transmembrane region" description="Helical" evidence="7">
    <location>
        <begin position="42"/>
        <end position="60"/>
    </location>
</feature>
<comment type="subcellular location">
    <subcellularLocation>
        <location evidence="1 7">Cell membrane</location>
        <topology evidence="1 7">Multi-pass membrane protein</topology>
    </subcellularLocation>
</comment>
<name>A0ABQ1VZE3_9BACL</name>
<evidence type="ECO:0000259" key="8">
    <source>
        <dbReference type="PROSITE" id="PS50928"/>
    </source>
</evidence>
<dbReference type="Gene3D" id="1.10.3720.10">
    <property type="entry name" value="MetI-like"/>
    <property type="match status" value="1"/>
</dbReference>
<dbReference type="InterPro" id="IPR050809">
    <property type="entry name" value="UgpAE/MalFG_permease"/>
</dbReference>
<gene>
    <name evidence="9" type="ORF">GCM10010913_30500</name>
</gene>
<keyword evidence="10" id="KW-1185">Reference proteome</keyword>
<dbReference type="Pfam" id="PF00528">
    <property type="entry name" value="BPD_transp_1"/>
    <property type="match status" value="1"/>
</dbReference>
<keyword evidence="6 7" id="KW-0472">Membrane</keyword>
<evidence type="ECO:0000256" key="6">
    <source>
        <dbReference type="ARBA" id="ARBA00023136"/>
    </source>
</evidence>
<keyword evidence="4 7" id="KW-0812">Transmembrane</keyword>
<evidence type="ECO:0000256" key="1">
    <source>
        <dbReference type="ARBA" id="ARBA00004651"/>
    </source>
</evidence>
<dbReference type="InterPro" id="IPR035906">
    <property type="entry name" value="MetI-like_sf"/>
</dbReference>
<evidence type="ECO:0000256" key="3">
    <source>
        <dbReference type="ARBA" id="ARBA00022475"/>
    </source>
</evidence>
<feature type="domain" description="ABC transmembrane type-1" evidence="8">
    <location>
        <begin position="102"/>
        <end position="317"/>
    </location>
</feature>
<accession>A0ABQ1VZE3</accession>
<protein>
    <submittedName>
        <fullName evidence="9">Sugar ABC transporter permease</fullName>
    </submittedName>
</protein>
<evidence type="ECO:0000256" key="7">
    <source>
        <dbReference type="RuleBase" id="RU363032"/>
    </source>
</evidence>
<dbReference type="PANTHER" id="PTHR43227">
    <property type="entry name" value="BLL4140 PROTEIN"/>
    <property type="match status" value="1"/>
</dbReference>
<comment type="similarity">
    <text evidence="7">Belongs to the binding-protein-dependent transport system permease family.</text>
</comment>
<evidence type="ECO:0000313" key="9">
    <source>
        <dbReference type="EMBL" id="GGG06571.1"/>
    </source>
</evidence>
<dbReference type="EMBL" id="BMIW01000023">
    <property type="protein sequence ID" value="GGG06571.1"/>
    <property type="molecule type" value="Genomic_DNA"/>
</dbReference>
<comment type="caution">
    <text evidence="9">The sequence shown here is derived from an EMBL/GenBank/DDBJ whole genome shotgun (WGS) entry which is preliminary data.</text>
</comment>
<keyword evidence="3" id="KW-1003">Cell membrane</keyword>
<dbReference type="PANTHER" id="PTHR43227:SF11">
    <property type="entry name" value="BLL4140 PROTEIN"/>
    <property type="match status" value="1"/>
</dbReference>
<keyword evidence="5 7" id="KW-1133">Transmembrane helix</keyword>
<dbReference type="InterPro" id="IPR000515">
    <property type="entry name" value="MetI-like"/>
</dbReference>
<keyword evidence="2 7" id="KW-0813">Transport</keyword>